<dbReference type="CDD" id="cd06223">
    <property type="entry name" value="PRTases_typeI"/>
    <property type="match status" value="1"/>
</dbReference>
<dbReference type="OrthoDB" id="9781675at2"/>
<feature type="binding site" evidence="15">
    <location>
        <position position="83"/>
    </location>
    <ligand>
        <name>5-phospho-alpha-D-ribose 1-diphosphate</name>
        <dbReference type="ChEBI" id="CHEBI:58017"/>
    </ligand>
</feature>
<evidence type="ECO:0000256" key="11">
    <source>
        <dbReference type="ARBA" id="ARBA00052919"/>
    </source>
</evidence>
<dbReference type="InterPro" id="IPR005765">
    <property type="entry name" value="UPRT"/>
</dbReference>
<evidence type="ECO:0000256" key="2">
    <source>
        <dbReference type="ARBA" id="ARBA00009516"/>
    </source>
</evidence>
<dbReference type="EC" id="2.4.2.9" evidence="3 15"/>
<evidence type="ECO:0000256" key="14">
    <source>
        <dbReference type="ARBA" id="ARBA00079807"/>
    </source>
</evidence>
<accession>A0A4S2F502</accession>
<dbReference type="AlphaFoldDB" id="A0A4S2F502"/>
<feature type="domain" description="Phosphoribosyltransferase" evidence="16">
    <location>
        <begin position="11"/>
        <end position="212"/>
    </location>
</feature>
<dbReference type="SUPFAM" id="SSF53271">
    <property type="entry name" value="PRTase-like"/>
    <property type="match status" value="1"/>
</dbReference>
<dbReference type="EMBL" id="SRYE01000001">
    <property type="protein sequence ID" value="TGY63487.1"/>
    <property type="molecule type" value="Genomic_DNA"/>
</dbReference>
<comment type="catalytic activity">
    <reaction evidence="11 15">
        <text>UMP + diphosphate = 5-phospho-alpha-D-ribose 1-diphosphate + uracil</text>
        <dbReference type="Rhea" id="RHEA:13017"/>
        <dbReference type="ChEBI" id="CHEBI:17568"/>
        <dbReference type="ChEBI" id="CHEBI:33019"/>
        <dbReference type="ChEBI" id="CHEBI:57865"/>
        <dbReference type="ChEBI" id="CHEBI:58017"/>
        <dbReference type="EC" id="2.4.2.9"/>
    </reaction>
</comment>
<comment type="caution">
    <text evidence="17">The sequence shown here is derived from an EMBL/GenBank/DDBJ whole genome shotgun (WGS) entry which is preliminary data.</text>
</comment>
<comment type="similarity">
    <text evidence="2 15">Belongs to the UPRTase family.</text>
</comment>
<evidence type="ECO:0000256" key="7">
    <source>
        <dbReference type="ARBA" id="ARBA00022741"/>
    </source>
</evidence>
<gene>
    <name evidence="15" type="primary">upp</name>
    <name evidence="17" type="ORF">E5334_00085</name>
</gene>
<evidence type="ECO:0000256" key="9">
    <source>
        <dbReference type="ARBA" id="ARBA00023134"/>
    </source>
</evidence>
<feature type="binding site" evidence="15">
    <location>
        <position position="198"/>
    </location>
    <ligand>
        <name>uracil</name>
        <dbReference type="ChEBI" id="CHEBI:17568"/>
    </ligand>
</feature>
<keyword evidence="9 15" id="KW-0342">GTP-binding</keyword>
<dbReference type="HAMAP" id="MF_01218_B">
    <property type="entry name" value="Upp_B"/>
    <property type="match status" value="1"/>
</dbReference>
<dbReference type="GO" id="GO:0005525">
    <property type="term" value="F:GTP binding"/>
    <property type="evidence" value="ECO:0007669"/>
    <property type="project" value="UniProtKB-KW"/>
</dbReference>
<evidence type="ECO:0000313" key="18">
    <source>
        <dbReference type="Proteomes" id="UP000310263"/>
    </source>
</evidence>
<organism evidence="17 18">
    <name type="scientific">Muricaecibacterium torontonense</name>
    <dbReference type="NCBI Taxonomy" id="3032871"/>
    <lineage>
        <taxon>Bacteria</taxon>
        <taxon>Bacillati</taxon>
        <taxon>Actinomycetota</taxon>
        <taxon>Coriobacteriia</taxon>
        <taxon>Coriobacteriales</taxon>
        <taxon>Atopobiaceae</taxon>
        <taxon>Muricaecibacterium</taxon>
    </lineage>
</organism>
<evidence type="ECO:0000256" key="15">
    <source>
        <dbReference type="HAMAP-Rule" id="MF_01218"/>
    </source>
</evidence>
<dbReference type="Gene3D" id="3.40.50.2020">
    <property type="match status" value="1"/>
</dbReference>
<dbReference type="PANTHER" id="PTHR32315">
    <property type="entry name" value="ADENINE PHOSPHORIBOSYLTRANSFERASE"/>
    <property type="match status" value="1"/>
</dbReference>
<sequence>MEYDESRVTLVDHPLVQHKVAIMRDKDTSTKQFRELVRELALFEGYEATRDFPLEEVEIETPLETCTCMELSGKKVAIVPILRAGLGMVDGLLELIPSARVGHVGMYRDPETHEPHEYYCKLPPDVENRTCLVVDPMLATGGSSNAAIDYLRRAGVSDIRLLVLVAVPEGLKAVLDHDPDVRIFTCAIDRELNDHAYILPGLGDAGDRIFGTK</sequence>
<evidence type="ECO:0000256" key="10">
    <source>
        <dbReference type="ARBA" id="ARBA00031082"/>
    </source>
</evidence>
<evidence type="ECO:0000259" key="16">
    <source>
        <dbReference type="Pfam" id="PF14681"/>
    </source>
</evidence>
<keyword evidence="8 15" id="KW-0460">Magnesium</keyword>
<evidence type="ECO:0000256" key="13">
    <source>
        <dbReference type="ARBA" id="ARBA00072146"/>
    </source>
</evidence>
<evidence type="ECO:0000256" key="4">
    <source>
        <dbReference type="ARBA" id="ARBA00022533"/>
    </source>
</evidence>
<dbReference type="FunFam" id="3.40.50.2020:FF:000003">
    <property type="entry name" value="Uracil phosphoribosyltransferase"/>
    <property type="match status" value="1"/>
</dbReference>
<dbReference type="NCBIfam" id="TIGR01091">
    <property type="entry name" value="upp"/>
    <property type="match status" value="1"/>
</dbReference>
<dbReference type="InterPro" id="IPR029057">
    <property type="entry name" value="PRTase-like"/>
</dbReference>
<keyword evidence="4 15" id="KW-0021">Allosteric enzyme</keyword>
<evidence type="ECO:0000256" key="6">
    <source>
        <dbReference type="ARBA" id="ARBA00022679"/>
    </source>
</evidence>
<keyword evidence="7 15" id="KW-0547">Nucleotide-binding</keyword>
<feature type="binding site" evidence="15">
    <location>
        <begin position="135"/>
        <end position="143"/>
    </location>
    <ligand>
        <name>5-phospho-alpha-D-ribose 1-diphosphate</name>
        <dbReference type="ChEBI" id="CHEBI:58017"/>
    </ligand>
</feature>
<comment type="cofactor">
    <cofactor evidence="15">
        <name>Mg(2+)</name>
        <dbReference type="ChEBI" id="CHEBI:18420"/>
    </cofactor>
    <text evidence="15">Binds 1 Mg(2+) ion per subunit. The magnesium is bound as Mg-PRPP.</text>
</comment>
<evidence type="ECO:0000313" key="17">
    <source>
        <dbReference type="EMBL" id="TGY63487.1"/>
    </source>
</evidence>
<proteinExistence type="inferred from homology"/>
<evidence type="ECO:0000256" key="3">
    <source>
        <dbReference type="ARBA" id="ARBA00011894"/>
    </source>
</evidence>
<dbReference type="GO" id="GO:0006223">
    <property type="term" value="P:uracil salvage"/>
    <property type="evidence" value="ECO:0007669"/>
    <property type="project" value="InterPro"/>
</dbReference>
<reference evidence="17 18" key="1">
    <citation type="submission" date="2019-04" db="EMBL/GenBank/DDBJ databases">
        <title>Microbes associate with the intestines of laboratory mice.</title>
        <authorList>
            <person name="Navarre W."/>
            <person name="Wong E."/>
            <person name="Huang K."/>
            <person name="Tropini C."/>
            <person name="Ng K."/>
            <person name="Yu B."/>
        </authorList>
    </citation>
    <scope>NUCLEOTIDE SEQUENCE [LARGE SCALE GENOMIC DNA]</scope>
    <source>
        <strain evidence="17 18">NM07_P-09</strain>
    </source>
</reference>
<comment type="activity regulation">
    <text evidence="15">Allosterically activated by GTP.</text>
</comment>
<evidence type="ECO:0000256" key="5">
    <source>
        <dbReference type="ARBA" id="ARBA00022676"/>
    </source>
</evidence>
<comment type="pathway">
    <text evidence="1 15">Pyrimidine metabolism; UMP biosynthesis via salvage pathway; UMP from uracil: step 1/1.</text>
</comment>
<dbReference type="InterPro" id="IPR034332">
    <property type="entry name" value="Upp_B"/>
</dbReference>
<name>A0A4S2F502_9ACTN</name>
<dbReference type="GO" id="GO:0000287">
    <property type="term" value="F:magnesium ion binding"/>
    <property type="evidence" value="ECO:0007669"/>
    <property type="project" value="UniProtKB-UniRule"/>
</dbReference>
<feature type="binding site" evidence="15">
    <location>
        <begin position="203"/>
        <end position="205"/>
    </location>
    <ligand>
        <name>uracil</name>
        <dbReference type="ChEBI" id="CHEBI:17568"/>
    </ligand>
</feature>
<dbReference type="Pfam" id="PF14681">
    <property type="entry name" value="UPRTase"/>
    <property type="match status" value="1"/>
</dbReference>
<feature type="binding site" evidence="15">
    <location>
        <position position="204"/>
    </location>
    <ligand>
        <name>5-phospho-alpha-D-ribose 1-diphosphate</name>
        <dbReference type="ChEBI" id="CHEBI:58017"/>
    </ligand>
</feature>
<dbReference type="Proteomes" id="UP000310263">
    <property type="component" value="Unassembled WGS sequence"/>
</dbReference>
<keyword evidence="6 15" id="KW-0808">Transferase</keyword>
<dbReference type="UniPathway" id="UPA00574">
    <property type="reaction ID" value="UER00636"/>
</dbReference>
<protein>
    <recommendedName>
        <fullName evidence="13 15">Uracil phosphoribosyltransferase</fullName>
        <ecNumber evidence="3 15">2.4.2.9</ecNumber>
    </recommendedName>
    <alternativeName>
        <fullName evidence="10 15">UMP pyrophosphorylase</fullName>
    </alternativeName>
    <alternativeName>
        <fullName evidence="14 15">UPRTase</fullName>
    </alternativeName>
</protein>
<evidence type="ECO:0000256" key="8">
    <source>
        <dbReference type="ARBA" id="ARBA00022842"/>
    </source>
</evidence>
<dbReference type="PANTHER" id="PTHR32315:SF4">
    <property type="entry name" value="URACIL PHOSPHORIBOSYLTRANSFERASE, CHLOROPLASTIC"/>
    <property type="match status" value="1"/>
</dbReference>
<comment type="function">
    <text evidence="12 15">Catalyzes the conversion of uracil and 5-phospho-alpha-D-ribose 1-diphosphate (PRPP) to UMP and diphosphate.</text>
</comment>
<dbReference type="GO" id="GO:0044206">
    <property type="term" value="P:UMP salvage"/>
    <property type="evidence" value="ECO:0007669"/>
    <property type="project" value="UniProtKB-UniRule"/>
</dbReference>
<evidence type="ECO:0000256" key="1">
    <source>
        <dbReference type="ARBA" id="ARBA00005180"/>
    </source>
</evidence>
<evidence type="ECO:0000256" key="12">
    <source>
        <dbReference type="ARBA" id="ARBA00056901"/>
    </source>
</evidence>
<keyword evidence="18" id="KW-1185">Reference proteome</keyword>
<keyword evidence="5 15" id="KW-0328">Glycosyltransferase</keyword>
<dbReference type="GO" id="GO:0004845">
    <property type="term" value="F:uracil phosphoribosyltransferase activity"/>
    <property type="evidence" value="ECO:0007669"/>
    <property type="project" value="UniProtKB-UniRule"/>
</dbReference>
<dbReference type="InterPro" id="IPR000836">
    <property type="entry name" value="PRTase_dom"/>
</dbReference>
<feature type="binding site" evidence="15">
    <location>
        <position position="108"/>
    </location>
    <ligand>
        <name>5-phospho-alpha-D-ribose 1-diphosphate</name>
        <dbReference type="ChEBI" id="CHEBI:58017"/>
    </ligand>
</feature>
<dbReference type="InterPro" id="IPR050054">
    <property type="entry name" value="UPRTase/APRTase"/>
</dbReference>
<dbReference type="GO" id="GO:0005737">
    <property type="term" value="C:cytoplasm"/>
    <property type="evidence" value="ECO:0007669"/>
    <property type="project" value="UniProtKB-ARBA"/>
</dbReference>
<dbReference type="NCBIfam" id="NF001097">
    <property type="entry name" value="PRK00129.1"/>
    <property type="match status" value="1"/>
</dbReference>